<name>A0ABP9L9E5_9GAMM</name>
<evidence type="ECO:0000256" key="7">
    <source>
        <dbReference type="ARBA" id="ARBA00023033"/>
    </source>
</evidence>
<protein>
    <submittedName>
        <fullName evidence="9">UbiH/UbiF family hydroxylase</fullName>
    </submittedName>
</protein>
<feature type="domain" description="FAD-binding" evidence="8">
    <location>
        <begin position="8"/>
        <end position="337"/>
    </location>
</feature>
<dbReference type="NCBIfam" id="TIGR01988">
    <property type="entry name" value="Ubi-OHases"/>
    <property type="match status" value="1"/>
</dbReference>
<gene>
    <name evidence="9" type="ORF">GCM10025759_10900</name>
</gene>
<evidence type="ECO:0000256" key="6">
    <source>
        <dbReference type="ARBA" id="ARBA00023002"/>
    </source>
</evidence>
<dbReference type="Pfam" id="PF01494">
    <property type="entry name" value="FAD_binding_3"/>
    <property type="match status" value="1"/>
</dbReference>
<dbReference type="PANTHER" id="PTHR43876:SF8">
    <property type="entry name" value="2-OCTAPRENYL-6-METHOXYPHENOL HYDROXYLASE"/>
    <property type="match status" value="1"/>
</dbReference>
<evidence type="ECO:0000256" key="5">
    <source>
        <dbReference type="ARBA" id="ARBA00022827"/>
    </source>
</evidence>
<reference evidence="10" key="1">
    <citation type="journal article" date="2019" name="Int. J. Syst. Evol. Microbiol.">
        <title>The Global Catalogue of Microorganisms (GCM) 10K type strain sequencing project: providing services to taxonomists for standard genome sequencing and annotation.</title>
        <authorList>
            <consortium name="The Broad Institute Genomics Platform"/>
            <consortium name="The Broad Institute Genome Sequencing Center for Infectious Disease"/>
            <person name="Wu L."/>
            <person name="Ma J."/>
        </authorList>
    </citation>
    <scope>NUCLEOTIDE SEQUENCE [LARGE SCALE GENOMIC DNA]</scope>
    <source>
        <strain evidence="10">JCM 19212</strain>
    </source>
</reference>
<comment type="cofactor">
    <cofactor evidence="1">
        <name>FAD</name>
        <dbReference type="ChEBI" id="CHEBI:57692"/>
    </cofactor>
</comment>
<dbReference type="SUPFAM" id="SSF51905">
    <property type="entry name" value="FAD/NAD(P)-binding domain"/>
    <property type="match status" value="1"/>
</dbReference>
<keyword evidence="7" id="KW-0503">Monooxygenase</keyword>
<evidence type="ECO:0000256" key="4">
    <source>
        <dbReference type="ARBA" id="ARBA00022630"/>
    </source>
</evidence>
<evidence type="ECO:0000256" key="1">
    <source>
        <dbReference type="ARBA" id="ARBA00001974"/>
    </source>
</evidence>
<dbReference type="InterPro" id="IPR018168">
    <property type="entry name" value="Ubi_Hdrlase_CS"/>
</dbReference>
<dbReference type="InterPro" id="IPR010971">
    <property type="entry name" value="UbiH/COQ6"/>
</dbReference>
<comment type="caution">
    <text evidence="9">The sequence shown here is derived from an EMBL/GenBank/DDBJ whole genome shotgun (WGS) entry which is preliminary data.</text>
</comment>
<dbReference type="PRINTS" id="PR00420">
    <property type="entry name" value="RNGMNOXGNASE"/>
</dbReference>
<dbReference type="Proteomes" id="UP001501083">
    <property type="component" value="Unassembled WGS sequence"/>
</dbReference>
<evidence type="ECO:0000313" key="10">
    <source>
        <dbReference type="Proteomes" id="UP001501083"/>
    </source>
</evidence>
<dbReference type="PROSITE" id="PS01304">
    <property type="entry name" value="UBIH"/>
    <property type="match status" value="1"/>
</dbReference>
<dbReference type="InterPro" id="IPR036188">
    <property type="entry name" value="FAD/NAD-bd_sf"/>
</dbReference>
<organism evidence="9 10">
    <name type="scientific">Lysobacter panacisoli</name>
    <dbReference type="NCBI Taxonomy" id="1255263"/>
    <lineage>
        <taxon>Bacteria</taxon>
        <taxon>Pseudomonadati</taxon>
        <taxon>Pseudomonadota</taxon>
        <taxon>Gammaproteobacteria</taxon>
        <taxon>Lysobacterales</taxon>
        <taxon>Lysobacteraceae</taxon>
        <taxon>Lysobacter</taxon>
    </lineage>
</organism>
<evidence type="ECO:0000313" key="9">
    <source>
        <dbReference type="EMBL" id="GAA5071597.1"/>
    </source>
</evidence>
<evidence type="ECO:0000256" key="2">
    <source>
        <dbReference type="ARBA" id="ARBA00004749"/>
    </source>
</evidence>
<dbReference type="InterPro" id="IPR002938">
    <property type="entry name" value="FAD-bd"/>
</dbReference>
<keyword evidence="6" id="KW-0560">Oxidoreductase</keyword>
<dbReference type="InterPro" id="IPR051205">
    <property type="entry name" value="UbiH/COQ6_monooxygenase"/>
</dbReference>
<sequence length="404" mass="43153">MSRRGGLDVIVVGAGVVGATAALAFARDGLDVALVEAREPPAWQRLTTDSDRLDLRVYAFAPDNAALLDDLGAWRGIASARVQPYRAMRVWDAAGGGELAFEADAFGRRELGWIVEHALLVDRLWAALPAAGVQLHCPDSIVGLEQDDSGATVRLESGRSLRAKLVVAADGAESKLRSLAGIETARHDYGQRGLVAFVESEQPHRATCWQRFLPTGPLAFLPFADGANDAQGRTSSIVWTLPEIEAERLLQVEPAAFLRELESAFAGTLGALTRVSKRAAFPLRRQLVQQLVAGRVVVIGDAAHTVHPLAGQGVNLGLRDVATLRPLIAQAARSGADPGAGARLSRWSRQQRSANAVSAYAFDGINRLFSNDSFAATLLRGPLLGLAGRLPPLTHAFWRHAAGQ</sequence>
<comment type="similarity">
    <text evidence="3">Belongs to the UbiH/COQ6 family.</text>
</comment>
<keyword evidence="10" id="KW-1185">Reference proteome</keyword>
<keyword evidence="5" id="KW-0274">FAD</keyword>
<dbReference type="EMBL" id="BAABKY010000001">
    <property type="protein sequence ID" value="GAA5071597.1"/>
    <property type="molecule type" value="Genomic_DNA"/>
</dbReference>
<evidence type="ECO:0000256" key="3">
    <source>
        <dbReference type="ARBA" id="ARBA00005349"/>
    </source>
</evidence>
<dbReference type="RefSeq" id="WP_158982441.1">
    <property type="nucleotide sequence ID" value="NZ_BAABKY010000001.1"/>
</dbReference>
<keyword evidence="4" id="KW-0285">Flavoprotein</keyword>
<comment type="pathway">
    <text evidence="2">Cofactor biosynthesis; ubiquinone biosynthesis.</text>
</comment>
<evidence type="ECO:0000259" key="8">
    <source>
        <dbReference type="Pfam" id="PF01494"/>
    </source>
</evidence>
<accession>A0ABP9L9E5</accession>
<dbReference type="PANTHER" id="PTHR43876">
    <property type="entry name" value="UBIQUINONE BIOSYNTHESIS MONOOXYGENASE COQ6, MITOCHONDRIAL"/>
    <property type="match status" value="1"/>
</dbReference>
<proteinExistence type="inferred from homology"/>
<dbReference type="Gene3D" id="3.50.50.60">
    <property type="entry name" value="FAD/NAD(P)-binding domain"/>
    <property type="match status" value="2"/>
</dbReference>